<protein>
    <recommendedName>
        <fullName evidence="3">Glycosyl transferase family 2</fullName>
    </recommendedName>
</protein>
<dbReference type="Proteomes" id="UP000634667">
    <property type="component" value="Unassembled WGS sequence"/>
</dbReference>
<reference evidence="2" key="1">
    <citation type="journal article" date="2019" name="Int. J. Syst. Evol. Microbiol.">
        <title>The Global Catalogue of Microorganisms (GCM) 10K type strain sequencing project: providing services to taxonomists for standard genome sequencing and annotation.</title>
        <authorList>
            <consortium name="The Broad Institute Genomics Platform"/>
            <consortium name="The Broad Institute Genome Sequencing Center for Infectious Disease"/>
            <person name="Wu L."/>
            <person name="Ma J."/>
        </authorList>
    </citation>
    <scope>NUCLEOTIDE SEQUENCE [LARGE SCALE GENOMIC DNA]</scope>
    <source>
        <strain evidence="2">KCTC 23723</strain>
    </source>
</reference>
<organism evidence="1 2">
    <name type="scientific">Alishewanella tabrizica</name>
    <dbReference type="NCBI Taxonomy" id="671278"/>
    <lineage>
        <taxon>Bacteria</taxon>
        <taxon>Pseudomonadati</taxon>
        <taxon>Pseudomonadota</taxon>
        <taxon>Gammaproteobacteria</taxon>
        <taxon>Alteromonadales</taxon>
        <taxon>Alteromonadaceae</taxon>
        <taxon>Alishewanella</taxon>
    </lineage>
</organism>
<comment type="caution">
    <text evidence="1">The sequence shown here is derived from an EMBL/GenBank/DDBJ whole genome shotgun (WGS) entry which is preliminary data.</text>
</comment>
<name>A0ABQ2WEX9_9ALTE</name>
<sequence length="321" mass="37665">MLSWFSDKAEIVNSIKSTKCKIKIILKTFNDPYFLEDWIIHHGNFFGFNSLIIADNGSDDDMVKLIYDKYPQIIKFTFSEHHNRIHDSSIFPELYDSLESSCEHRIIIDTDEFLYFYDGVLRSKYEESREVLEIPHGFSTPCVWIENRPGCKDQFYIGNDRTKLVWGGRWGKPIVSSSHKSTKSLIHSEEFPKDIKWFSHSKGAFILFHYNQLSYEQRIKANIRKLERGMVFPEGITLEEILERGSDGIENDTMSRFVEEIIEANKKKFNEGSCLDLADGYFKINSNNELIFYNEHSELEFSEFFKNFNSFLFSDFGVIKS</sequence>
<evidence type="ECO:0000313" key="1">
    <source>
        <dbReference type="EMBL" id="GGW48455.1"/>
    </source>
</evidence>
<dbReference type="EMBL" id="BMYR01000001">
    <property type="protein sequence ID" value="GGW48455.1"/>
    <property type="molecule type" value="Genomic_DNA"/>
</dbReference>
<evidence type="ECO:0008006" key="3">
    <source>
        <dbReference type="Google" id="ProtNLM"/>
    </source>
</evidence>
<dbReference type="RefSeq" id="WP_189479234.1">
    <property type="nucleotide sequence ID" value="NZ_BMYR01000001.1"/>
</dbReference>
<accession>A0ABQ2WEX9</accession>
<keyword evidence="2" id="KW-1185">Reference proteome</keyword>
<gene>
    <name evidence="1" type="ORF">GCM10008111_00070</name>
</gene>
<evidence type="ECO:0000313" key="2">
    <source>
        <dbReference type="Proteomes" id="UP000634667"/>
    </source>
</evidence>
<proteinExistence type="predicted"/>